<dbReference type="InterPro" id="IPR002823">
    <property type="entry name" value="DUF112_TM"/>
</dbReference>
<feature type="transmembrane region" description="Helical" evidence="1">
    <location>
        <begin position="68"/>
        <end position="90"/>
    </location>
</feature>
<evidence type="ECO:0000256" key="1">
    <source>
        <dbReference type="SAM" id="Phobius"/>
    </source>
</evidence>
<keyword evidence="1" id="KW-0472">Membrane</keyword>
<feature type="transmembrane region" description="Helical" evidence="1">
    <location>
        <begin position="162"/>
        <end position="179"/>
    </location>
</feature>
<dbReference type="PANTHER" id="PTHR35342">
    <property type="entry name" value="TRICARBOXYLIC TRANSPORT PROTEIN"/>
    <property type="match status" value="1"/>
</dbReference>
<feature type="transmembrane region" description="Helical" evidence="1">
    <location>
        <begin position="128"/>
        <end position="147"/>
    </location>
</feature>
<feature type="transmembrane region" description="Helical" evidence="1">
    <location>
        <begin position="20"/>
        <end position="41"/>
    </location>
</feature>
<dbReference type="PANTHER" id="PTHR35342:SF5">
    <property type="entry name" value="TRICARBOXYLIC TRANSPORT PROTEIN"/>
    <property type="match status" value="1"/>
</dbReference>
<feature type="transmembrane region" description="Helical" evidence="1">
    <location>
        <begin position="390"/>
        <end position="414"/>
    </location>
</feature>
<gene>
    <name evidence="3" type="ORF">METZ01_LOCUS131006</name>
</gene>
<proteinExistence type="predicted"/>
<feature type="transmembrane region" description="Helical" evidence="1">
    <location>
        <begin position="313"/>
        <end position="340"/>
    </location>
</feature>
<dbReference type="AlphaFoldDB" id="A0A381YNG4"/>
<organism evidence="3">
    <name type="scientific">marine metagenome</name>
    <dbReference type="NCBI Taxonomy" id="408172"/>
    <lineage>
        <taxon>unclassified sequences</taxon>
        <taxon>metagenomes</taxon>
        <taxon>ecological metagenomes</taxon>
    </lineage>
</organism>
<accession>A0A381YNG4</accession>
<feature type="transmembrane region" description="Helical" evidence="1">
    <location>
        <begin position="216"/>
        <end position="239"/>
    </location>
</feature>
<feature type="transmembrane region" description="Helical" evidence="1">
    <location>
        <begin position="273"/>
        <end position="301"/>
    </location>
</feature>
<feature type="transmembrane region" description="Helical" evidence="1">
    <location>
        <begin position="360"/>
        <end position="383"/>
    </location>
</feature>
<keyword evidence="1" id="KW-1133">Transmembrane helix</keyword>
<feature type="domain" description="DUF112" evidence="2">
    <location>
        <begin position="1"/>
        <end position="397"/>
    </location>
</feature>
<feature type="transmembrane region" description="Helical" evidence="1">
    <location>
        <begin position="102"/>
        <end position="121"/>
    </location>
</feature>
<evidence type="ECO:0000259" key="2">
    <source>
        <dbReference type="Pfam" id="PF01970"/>
    </source>
</evidence>
<protein>
    <recommendedName>
        <fullName evidence="2">DUF112 domain-containing protein</fullName>
    </recommendedName>
</protein>
<dbReference type="Pfam" id="PF01970">
    <property type="entry name" value="TctA"/>
    <property type="match status" value="1"/>
</dbReference>
<reference evidence="3" key="1">
    <citation type="submission" date="2018-05" db="EMBL/GenBank/DDBJ databases">
        <authorList>
            <person name="Lanie J.A."/>
            <person name="Ng W.-L."/>
            <person name="Kazmierczak K.M."/>
            <person name="Andrzejewski T.M."/>
            <person name="Davidsen T.M."/>
            <person name="Wayne K.J."/>
            <person name="Tettelin H."/>
            <person name="Glass J.I."/>
            <person name="Rusch D."/>
            <person name="Podicherti R."/>
            <person name="Tsui H.-C.T."/>
            <person name="Winkler M.E."/>
        </authorList>
    </citation>
    <scope>NUCLEOTIDE SEQUENCE</scope>
</reference>
<keyword evidence="1" id="KW-0812">Transmembrane</keyword>
<feature type="transmembrane region" description="Helical" evidence="1">
    <location>
        <begin position="420"/>
        <end position="441"/>
    </location>
</feature>
<sequence length="451" mass="46686">MMLIALSLPLTFTMEPVSGLVLLVAMYVGAVSGGLISATLLRMPGTPAAVMTTLDGYPMASAGRPGRALGLGIGASLVGGLISWLALWQLSEPMADWSTKLGPFELFSLVALALALLAGVGETTRARGLLAGGLGVLAAMPGMHPATGELRWTFGITEMNEGFRLIPVLIGMFAIGKILEDVMGKEEKVETVSGDDSPFIPLGTWKKQIVNLLRSSGIGTLIGVLPGVGANIGSLAAYVSAKRASKQPEEFGKGSEEGIVASESANNATVGGALIPLIALGIPGSVIGAVLLGALIFHGLIPGPLLFRNSPEAVHAIIGTVLVANVMMYLIMLCGARWIARLSTVPKQTLLPIVAGSCLWGAYALNGLWFDVVVMLVFGLVGWKMEKAKLPLAAFVIGFVLAPVAEENLCAGLMASGGSYAPLLTRPISICLLLVAAALLLRKKKVTAQAT</sequence>
<dbReference type="EMBL" id="UINC01018576">
    <property type="protein sequence ID" value="SVA78152.1"/>
    <property type="molecule type" value="Genomic_DNA"/>
</dbReference>
<name>A0A381YNG4_9ZZZZ</name>
<evidence type="ECO:0000313" key="3">
    <source>
        <dbReference type="EMBL" id="SVA78152.1"/>
    </source>
</evidence>